<gene>
    <name evidence="4" type="ORF">H9659_03540</name>
</gene>
<keyword evidence="1" id="KW-0238">DNA-binding</keyword>
<protein>
    <recommendedName>
        <fullName evidence="3">HTH-type transcriptional regulator NsrR</fullName>
    </recommendedName>
</protein>
<dbReference type="NCBIfam" id="TIGR00738">
    <property type="entry name" value="rrf2_super"/>
    <property type="match status" value="1"/>
</dbReference>
<organism evidence="4 5">
    <name type="scientific">Sporosarcina gallistercoris</name>
    <dbReference type="NCBI Taxonomy" id="2762245"/>
    <lineage>
        <taxon>Bacteria</taxon>
        <taxon>Bacillati</taxon>
        <taxon>Bacillota</taxon>
        <taxon>Bacilli</taxon>
        <taxon>Bacillales</taxon>
        <taxon>Caryophanaceae</taxon>
        <taxon>Sporosarcina</taxon>
    </lineage>
</organism>
<dbReference type="Pfam" id="PF02082">
    <property type="entry name" value="Rrf2"/>
    <property type="match status" value="1"/>
</dbReference>
<dbReference type="RefSeq" id="WP_191688877.1">
    <property type="nucleotide sequence ID" value="NZ_JACSQY010000002.1"/>
</dbReference>
<evidence type="ECO:0000256" key="1">
    <source>
        <dbReference type="ARBA" id="ARBA00023125"/>
    </source>
</evidence>
<keyword evidence="5" id="KW-1185">Reference proteome</keyword>
<dbReference type="EMBL" id="JACSQY010000002">
    <property type="protein sequence ID" value="MBD7907406.1"/>
    <property type="molecule type" value="Genomic_DNA"/>
</dbReference>
<dbReference type="Gene3D" id="1.10.10.10">
    <property type="entry name" value="Winged helix-like DNA-binding domain superfamily/Winged helix DNA-binding domain"/>
    <property type="match status" value="1"/>
</dbReference>
<reference evidence="4 5" key="1">
    <citation type="submission" date="2020-08" db="EMBL/GenBank/DDBJ databases">
        <title>A Genomic Blueprint of the Chicken Gut Microbiome.</title>
        <authorList>
            <person name="Gilroy R."/>
            <person name="Ravi A."/>
            <person name="Getino M."/>
            <person name="Pursley I."/>
            <person name="Horton D.L."/>
            <person name="Alikhan N.-F."/>
            <person name="Baker D."/>
            <person name="Gharbi K."/>
            <person name="Hall N."/>
            <person name="Watson M."/>
            <person name="Adriaenssens E.M."/>
            <person name="Foster-Nyarko E."/>
            <person name="Jarju S."/>
            <person name="Secka A."/>
            <person name="Antonio M."/>
            <person name="Oren A."/>
            <person name="Chaudhuri R."/>
            <person name="La Ragione R.M."/>
            <person name="Hildebrand F."/>
            <person name="Pallen M.J."/>
        </authorList>
    </citation>
    <scope>NUCLEOTIDE SEQUENCE [LARGE SCALE GENOMIC DNA]</scope>
    <source>
        <strain evidence="4 5">Sa3CUA8</strain>
    </source>
</reference>
<dbReference type="PROSITE" id="PS51197">
    <property type="entry name" value="HTH_RRF2_2"/>
    <property type="match status" value="1"/>
</dbReference>
<proteinExistence type="predicted"/>
<dbReference type="SUPFAM" id="SSF46785">
    <property type="entry name" value="Winged helix' DNA-binding domain"/>
    <property type="match status" value="1"/>
</dbReference>
<dbReference type="PANTHER" id="PTHR33221:SF4">
    <property type="entry name" value="HTH-TYPE TRANSCRIPTIONAL REPRESSOR NSRR"/>
    <property type="match status" value="1"/>
</dbReference>
<evidence type="ECO:0000313" key="4">
    <source>
        <dbReference type="EMBL" id="MBD7907406.1"/>
    </source>
</evidence>
<dbReference type="InterPro" id="IPR000944">
    <property type="entry name" value="Tscrpt_reg_Rrf2"/>
</dbReference>
<name>A0ABR8PGW2_9BACL</name>
<sequence>MRLTLYTDYSLRVLIFLAAKPEGELSTVAEISGAFMISKNHLTKVVHELGKADFIETVRGRGGGIRLKVRPEQINVGNVVRKTEDDFQLVECFNRESNQCVLAPACRLKGVLQEALQAYLAILDRYTIADFVQNKDEIRMLLFPPSLS</sequence>
<evidence type="ECO:0000256" key="2">
    <source>
        <dbReference type="ARBA" id="ARBA00034078"/>
    </source>
</evidence>
<dbReference type="InterPro" id="IPR036390">
    <property type="entry name" value="WH_DNA-bd_sf"/>
</dbReference>
<accession>A0ABR8PGW2</accession>
<comment type="cofactor">
    <cofactor evidence="2">
        <name>[2Fe-2S] cluster</name>
        <dbReference type="ChEBI" id="CHEBI:190135"/>
    </cofactor>
</comment>
<dbReference type="PANTHER" id="PTHR33221">
    <property type="entry name" value="WINGED HELIX-TURN-HELIX TRANSCRIPTIONAL REGULATOR, RRF2 FAMILY"/>
    <property type="match status" value="1"/>
</dbReference>
<evidence type="ECO:0000313" key="5">
    <source>
        <dbReference type="Proteomes" id="UP000659496"/>
    </source>
</evidence>
<comment type="caution">
    <text evidence="4">The sequence shown here is derived from an EMBL/GenBank/DDBJ whole genome shotgun (WGS) entry which is preliminary data.</text>
</comment>
<dbReference type="InterPro" id="IPR036388">
    <property type="entry name" value="WH-like_DNA-bd_sf"/>
</dbReference>
<dbReference type="Proteomes" id="UP000659496">
    <property type="component" value="Unassembled WGS sequence"/>
</dbReference>
<evidence type="ECO:0000256" key="3">
    <source>
        <dbReference type="ARBA" id="ARBA00040173"/>
    </source>
</evidence>